<feature type="transmembrane region" description="Helical" evidence="2">
    <location>
        <begin position="138"/>
        <end position="158"/>
    </location>
</feature>
<feature type="transmembrane region" description="Helical" evidence="2">
    <location>
        <begin position="218"/>
        <end position="235"/>
    </location>
</feature>
<sequence length="659" mass="72158">MGFHHTICIAQRSHYAPHSLRQMPCESALQDDKRVVHTHMCMCIQLLAANSTRGLLSQGRQLSATRSPSPDRGVGFGTERGPAGMNTEPLLGAGRCQLPADGAGCCVAWGSSWYRSWATTLTNEYLCSPISRRALWKYYGIVVTLFLILDIFYGLSNTSLSGHWWWRGLVSFYLSEYTLALLLLRLPVTTLKSDAVVLTFSTLQLYWCALSLRKDLVNTYLLGNTFAVGLTYKVFLSHAAGFHSLLVIVHAIFCSMLAYVLLSSSIEPDAFCQIGMITIVMTLFELLLASYFRELKGQLVAMQTLLDAATDGYCTVRRQVGTISHVSDSHQLLFGADLRGMQILDAVGSEDHWKVARLYDGSHWGAAEPVLATFIQALGEGCQALEFDARLVPYRVTGADIHISFQRVGEVRMAKKGPRRGGRGPRGAGPLWRRRARLRAPALGGPGCRPPALSLATLQDGVRAQLVAVDEGERSPLQDGAPGSGASQGAAETIEELHIAFDSGHPSYLISDGECSRHLLPRQGQLARWFPRSARAQVEKWITDAVNSSVEPGVCSTYLEHFELVIPPSPAIKVVAKRAFIIAGDPEENDAGALSLPATLFLQNVVISRRHRYTTRARTDYMQDLSTIAEDLHSEVEDSLSMNSSEGVSPSDSASVVMM</sequence>
<dbReference type="Proteomes" id="UP001189429">
    <property type="component" value="Unassembled WGS sequence"/>
</dbReference>
<accession>A0ABN9V016</accession>
<evidence type="ECO:0000313" key="4">
    <source>
        <dbReference type="Proteomes" id="UP001189429"/>
    </source>
</evidence>
<proteinExistence type="predicted"/>
<keyword evidence="2" id="KW-0472">Membrane</keyword>
<feature type="transmembrane region" description="Helical" evidence="2">
    <location>
        <begin position="164"/>
        <end position="183"/>
    </location>
</feature>
<feature type="transmembrane region" description="Helical" evidence="2">
    <location>
        <begin position="242"/>
        <end position="262"/>
    </location>
</feature>
<reference evidence="3" key="1">
    <citation type="submission" date="2023-10" db="EMBL/GenBank/DDBJ databases">
        <authorList>
            <person name="Chen Y."/>
            <person name="Shah S."/>
            <person name="Dougan E. K."/>
            <person name="Thang M."/>
            <person name="Chan C."/>
        </authorList>
    </citation>
    <scope>NUCLEOTIDE SEQUENCE [LARGE SCALE GENOMIC DNA]</scope>
</reference>
<gene>
    <name evidence="3" type="ORF">PCOR1329_LOCUS52838</name>
</gene>
<dbReference type="EMBL" id="CAUYUJ010016432">
    <property type="protein sequence ID" value="CAK0865260.1"/>
    <property type="molecule type" value="Genomic_DNA"/>
</dbReference>
<evidence type="ECO:0000256" key="1">
    <source>
        <dbReference type="SAM" id="MobiDB-lite"/>
    </source>
</evidence>
<keyword evidence="2" id="KW-0812">Transmembrane</keyword>
<feature type="transmembrane region" description="Helical" evidence="2">
    <location>
        <begin position="274"/>
        <end position="292"/>
    </location>
</feature>
<organism evidence="3 4">
    <name type="scientific">Prorocentrum cordatum</name>
    <dbReference type="NCBI Taxonomy" id="2364126"/>
    <lineage>
        <taxon>Eukaryota</taxon>
        <taxon>Sar</taxon>
        <taxon>Alveolata</taxon>
        <taxon>Dinophyceae</taxon>
        <taxon>Prorocentrales</taxon>
        <taxon>Prorocentraceae</taxon>
        <taxon>Prorocentrum</taxon>
    </lineage>
</organism>
<comment type="caution">
    <text evidence="3">The sequence shown here is derived from an EMBL/GenBank/DDBJ whole genome shotgun (WGS) entry which is preliminary data.</text>
</comment>
<keyword evidence="4" id="KW-1185">Reference proteome</keyword>
<evidence type="ECO:0000313" key="3">
    <source>
        <dbReference type="EMBL" id="CAK0865260.1"/>
    </source>
</evidence>
<name>A0ABN9V016_9DINO</name>
<feature type="region of interest" description="Disordered" evidence="1">
    <location>
        <begin position="636"/>
        <end position="659"/>
    </location>
</feature>
<feature type="compositionally biased region" description="Polar residues" evidence="1">
    <location>
        <begin position="640"/>
        <end position="659"/>
    </location>
</feature>
<evidence type="ECO:0000256" key="2">
    <source>
        <dbReference type="SAM" id="Phobius"/>
    </source>
</evidence>
<keyword evidence="2" id="KW-1133">Transmembrane helix</keyword>
<protein>
    <submittedName>
        <fullName evidence="3">Uncharacterized protein</fullName>
    </submittedName>
</protein>